<name>R4X1Y2_9BURK</name>
<dbReference type="Gene3D" id="3.40.50.10540">
    <property type="entry name" value="Crotonobetainyl-coa:carnitine coa-transferase, domain 1"/>
    <property type="match status" value="1"/>
</dbReference>
<dbReference type="Pfam" id="PF02515">
    <property type="entry name" value="CoA_transf_3"/>
    <property type="match status" value="1"/>
</dbReference>
<evidence type="ECO:0000256" key="2">
    <source>
        <dbReference type="SAM" id="MobiDB-lite"/>
    </source>
</evidence>
<keyword evidence="1" id="KW-0808">Transferase</keyword>
<dbReference type="HOGENOM" id="CLU_033975_2_1_4"/>
<evidence type="ECO:0000313" key="4">
    <source>
        <dbReference type="Proteomes" id="UP000013966"/>
    </source>
</evidence>
<dbReference type="GO" id="GO:0008410">
    <property type="term" value="F:CoA-transferase activity"/>
    <property type="evidence" value="ECO:0007669"/>
    <property type="project" value="TreeGrafter"/>
</dbReference>
<protein>
    <submittedName>
        <fullName evidence="3">L-carnitine dehydratase/bile acid-inducible protein F</fullName>
    </submittedName>
</protein>
<evidence type="ECO:0000256" key="1">
    <source>
        <dbReference type="ARBA" id="ARBA00022679"/>
    </source>
</evidence>
<dbReference type="InterPro" id="IPR023606">
    <property type="entry name" value="CoA-Trfase_III_dom_1_sf"/>
</dbReference>
<evidence type="ECO:0000313" key="3">
    <source>
        <dbReference type="EMBL" id="BAN26406.1"/>
    </source>
</evidence>
<dbReference type="Proteomes" id="UP000013966">
    <property type="component" value="Chromosome 3"/>
</dbReference>
<feature type="region of interest" description="Disordered" evidence="2">
    <location>
        <begin position="359"/>
        <end position="379"/>
    </location>
</feature>
<dbReference type="SUPFAM" id="SSF89796">
    <property type="entry name" value="CoA-transferase family III (CaiB/BaiF)"/>
    <property type="match status" value="1"/>
</dbReference>
<sequence length="408" mass="44813">METCHSLEKMMSGPLSGVTILDISTVVAGPLATMHLADQGANVIKVEPPGGDINRRSRQKVSENGQFSALFISTNHGKRSIALDLKNAEAMAAFRKLLLKADVLVQNFRPGTTEKLGIGWEDVRKINPRTIYVSITGVGDDGPYVRKRIYDPMIQALSGMADIQSEQTTRRPQMIRTILADKTTSIFAAQAITAALFAREKTGLGQHIRLSLLGTMLSFLWPEAMMQYTVVGRESTAAATNVGPDLVFETRDGFMTVGTISDAEWKGFCDAVERPELKEDERFATAEFRNLNSTERINIMAAILREGERDEWLRRLDRADVPCAPVLRRNEIIDNEQVRAMHLVQTLEQPFVGEVRQPSPAARFDDTPSAIRGPAPGIGQHTRDILSEVGLSDAQIEGLITSGAARAG</sequence>
<dbReference type="STRING" id="758793.BRPE64_CCDS03230"/>
<reference evidence="3 4" key="1">
    <citation type="journal article" date="2013" name="Genome Announc.">
        <title>Complete Genome Sequence of Burkholderia sp. Strain RPE64, Bacterial Symbiont of the Bean Bug Riptortus pedestris.</title>
        <authorList>
            <person name="Shibata T.F."/>
            <person name="Maeda T."/>
            <person name="Nikoh N."/>
            <person name="Yamaguchi K."/>
            <person name="Oshima K."/>
            <person name="Hattori M."/>
            <person name="Nishiyama T."/>
            <person name="Hasebe M."/>
            <person name="Fukatsu T."/>
            <person name="Kikuchi Y."/>
            <person name="Shigenobu S."/>
        </authorList>
    </citation>
    <scope>NUCLEOTIDE SEQUENCE [LARGE SCALE GENOMIC DNA]</scope>
</reference>
<dbReference type="InterPro" id="IPR003673">
    <property type="entry name" value="CoA-Trfase_fam_III"/>
</dbReference>
<dbReference type="KEGG" id="buo:BRPE64_CCDS03230"/>
<dbReference type="InterPro" id="IPR050483">
    <property type="entry name" value="CoA-transferase_III_domain"/>
</dbReference>
<dbReference type="PANTHER" id="PTHR48207">
    <property type="entry name" value="SUCCINATE--HYDROXYMETHYLGLUTARATE COA-TRANSFERASE"/>
    <property type="match status" value="1"/>
</dbReference>
<organism evidence="3 4">
    <name type="scientific">Caballeronia insecticola</name>
    <dbReference type="NCBI Taxonomy" id="758793"/>
    <lineage>
        <taxon>Bacteria</taxon>
        <taxon>Pseudomonadati</taxon>
        <taxon>Pseudomonadota</taxon>
        <taxon>Betaproteobacteria</taxon>
        <taxon>Burkholderiales</taxon>
        <taxon>Burkholderiaceae</taxon>
        <taxon>Caballeronia</taxon>
    </lineage>
</organism>
<accession>R4X1Y2</accession>
<dbReference type="PANTHER" id="PTHR48207:SF3">
    <property type="entry name" value="SUCCINATE--HYDROXYMETHYLGLUTARATE COA-TRANSFERASE"/>
    <property type="match status" value="1"/>
</dbReference>
<dbReference type="EMBL" id="AP013060">
    <property type="protein sequence ID" value="BAN26406.1"/>
    <property type="molecule type" value="Genomic_DNA"/>
</dbReference>
<gene>
    <name evidence="3" type="ORF">BRPE64_CCDS03230</name>
</gene>
<proteinExistence type="predicted"/>
<reference evidence="3 4" key="2">
    <citation type="journal article" date="2018" name="Int. J. Syst. Evol. Microbiol.">
        <title>Burkholderia insecticola sp. nov., a gut symbiotic bacterium of the bean bug Riptortus pedestris.</title>
        <authorList>
            <person name="Takeshita K."/>
            <person name="Tamaki H."/>
            <person name="Ohbayashi T."/>
            <person name="Meng X.-Y."/>
            <person name="Sone T."/>
            <person name="Mitani Y."/>
            <person name="Peeters C."/>
            <person name="Kikuchi Y."/>
            <person name="Vandamme P."/>
        </authorList>
    </citation>
    <scope>NUCLEOTIDE SEQUENCE [LARGE SCALE GENOMIC DNA]</scope>
    <source>
        <strain evidence="3">RPE64</strain>
    </source>
</reference>
<dbReference type="InterPro" id="IPR044855">
    <property type="entry name" value="CoA-Trfase_III_dom3_sf"/>
</dbReference>
<dbReference type="Gene3D" id="3.30.1540.10">
    <property type="entry name" value="formyl-coa transferase, domain 3"/>
    <property type="match status" value="1"/>
</dbReference>
<keyword evidence="4" id="KW-1185">Reference proteome</keyword>
<dbReference type="AlphaFoldDB" id="R4X1Y2"/>
<dbReference type="PATRIC" id="fig|758793.3.peg.4644"/>